<dbReference type="EC" id="3.6.4.13" evidence="1"/>
<feature type="compositionally biased region" description="Low complexity" evidence="4">
    <location>
        <begin position="390"/>
        <end position="400"/>
    </location>
</feature>
<feature type="coiled-coil region" evidence="3">
    <location>
        <begin position="96"/>
        <end position="123"/>
    </location>
</feature>
<feature type="region of interest" description="Disordered" evidence="4">
    <location>
        <begin position="1"/>
        <end position="76"/>
    </location>
</feature>
<dbReference type="InterPro" id="IPR011545">
    <property type="entry name" value="DEAD/DEAH_box_helicase_dom"/>
</dbReference>
<accession>A0A2J6S058</accession>
<evidence type="ECO:0000256" key="3">
    <source>
        <dbReference type="SAM" id="Coils"/>
    </source>
</evidence>
<evidence type="ECO:0000256" key="4">
    <source>
        <dbReference type="SAM" id="MobiDB-lite"/>
    </source>
</evidence>
<feature type="compositionally biased region" description="Polar residues" evidence="4">
    <location>
        <begin position="238"/>
        <end position="257"/>
    </location>
</feature>
<feature type="compositionally biased region" description="Basic and acidic residues" evidence="4">
    <location>
        <begin position="65"/>
        <end position="76"/>
    </location>
</feature>
<evidence type="ECO:0000313" key="6">
    <source>
        <dbReference type="EMBL" id="PMD44144.1"/>
    </source>
</evidence>
<evidence type="ECO:0000256" key="2">
    <source>
        <dbReference type="ARBA" id="ARBA00047984"/>
    </source>
</evidence>
<evidence type="ECO:0000313" key="7">
    <source>
        <dbReference type="Proteomes" id="UP000235786"/>
    </source>
</evidence>
<protein>
    <recommendedName>
        <fullName evidence="1">RNA helicase</fullName>
        <ecNumber evidence="1">3.6.4.13</ecNumber>
    </recommendedName>
</protein>
<dbReference type="PANTHER" id="PTHR18934">
    <property type="entry name" value="ATP-DEPENDENT RNA HELICASE"/>
    <property type="match status" value="1"/>
</dbReference>
<dbReference type="EMBL" id="KZ613941">
    <property type="protein sequence ID" value="PMD44144.1"/>
    <property type="molecule type" value="Genomic_DNA"/>
</dbReference>
<feature type="compositionally biased region" description="Basic and acidic residues" evidence="4">
    <location>
        <begin position="43"/>
        <end position="54"/>
    </location>
</feature>
<dbReference type="InterPro" id="IPR014001">
    <property type="entry name" value="Helicase_ATP-bd"/>
</dbReference>
<keyword evidence="3" id="KW-0175">Coiled coil</keyword>
<dbReference type="Gene3D" id="3.40.50.300">
    <property type="entry name" value="P-loop containing nucleotide triphosphate hydrolases"/>
    <property type="match status" value="1"/>
</dbReference>
<comment type="catalytic activity">
    <reaction evidence="2">
        <text>ATP + H2O = ADP + phosphate + H(+)</text>
        <dbReference type="Rhea" id="RHEA:13065"/>
        <dbReference type="ChEBI" id="CHEBI:15377"/>
        <dbReference type="ChEBI" id="CHEBI:15378"/>
        <dbReference type="ChEBI" id="CHEBI:30616"/>
        <dbReference type="ChEBI" id="CHEBI:43474"/>
        <dbReference type="ChEBI" id="CHEBI:456216"/>
        <dbReference type="EC" id="3.6.4.13"/>
    </reaction>
</comment>
<dbReference type="SUPFAM" id="SSF52540">
    <property type="entry name" value="P-loop containing nucleoside triphosphate hydrolases"/>
    <property type="match status" value="1"/>
</dbReference>
<dbReference type="STRING" id="1149755.A0A2J6S058"/>
<evidence type="ECO:0000259" key="5">
    <source>
        <dbReference type="PROSITE" id="PS51192"/>
    </source>
</evidence>
<name>A0A2J6S058_HYAVF</name>
<dbReference type="GO" id="GO:0003723">
    <property type="term" value="F:RNA binding"/>
    <property type="evidence" value="ECO:0007669"/>
    <property type="project" value="TreeGrafter"/>
</dbReference>
<feature type="domain" description="Helicase ATP-binding" evidence="5">
    <location>
        <begin position="694"/>
        <end position="865"/>
    </location>
</feature>
<keyword evidence="7" id="KW-1185">Reference proteome</keyword>
<dbReference type="SMART" id="SM00487">
    <property type="entry name" value="DEXDc"/>
    <property type="match status" value="1"/>
</dbReference>
<dbReference type="Pfam" id="PF00270">
    <property type="entry name" value="DEAD"/>
    <property type="match status" value="1"/>
</dbReference>
<reference evidence="6 7" key="1">
    <citation type="submission" date="2016-04" db="EMBL/GenBank/DDBJ databases">
        <title>A degradative enzymes factory behind the ericoid mycorrhizal symbiosis.</title>
        <authorList>
            <consortium name="DOE Joint Genome Institute"/>
            <person name="Martino E."/>
            <person name="Morin E."/>
            <person name="Grelet G."/>
            <person name="Kuo A."/>
            <person name="Kohler A."/>
            <person name="Daghino S."/>
            <person name="Barry K."/>
            <person name="Choi C."/>
            <person name="Cichocki N."/>
            <person name="Clum A."/>
            <person name="Copeland A."/>
            <person name="Hainaut M."/>
            <person name="Haridas S."/>
            <person name="Labutti K."/>
            <person name="Lindquist E."/>
            <person name="Lipzen A."/>
            <person name="Khouja H.-R."/>
            <person name="Murat C."/>
            <person name="Ohm R."/>
            <person name="Olson A."/>
            <person name="Spatafora J."/>
            <person name="Veneault-Fourrey C."/>
            <person name="Henrissat B."/>
            <person name="Grigoriev I."/>
            <person name="Martin F."/>
            <person name="Perotto S."/>
        </authorList>
    </citation>
    <scope>NUCLEOTIDE SEQUENCE [LARGE SCALE GENOMIC DNA]</scope>
    <source>
        <strain evidence="6 7">F</strain>
    </source>
</reference>
<dbReference type="OrthoDB" id="3552678at2759"/>
<feature type="region of interest" description="Disordered" evidence="4">
    <location>
        <begin position="227"/>
        <end position="257"/>
    </location>
</feature>
<dbReference type="GO" id="GO:0005524">
    <property type="term" value="F:ATP binding"/>
    <property type="evidence" value="ECO:0007669"/>
    <property type="project" value="InterPro"/>
</dbReference>
<dbReference type="PANTHER" id="PTHR18934:SF145">
    <property type="entry name" value="ATP-DEPENDENT RNA HELICASE DHX57-RELATED"/>
    <property type="match status" value="1"/>
</dbReference>
<dbReference type="AlphaFoldDB" id="A0A2J6S058"/>
<dbReference type="InterPro" id="IPR027417">
    <property type="entry name" value="P-loop_NTPase"/>
</dbReference>
<feature type="region of interest" description="Disordered" evidence="4">
    <location>
        <begin position="384"/>
        <end position="408"/>
    </location>
</feature>
<evidence type="ECO:0000256" key="1">
    <source>
        <dbReference type="ARBA" id="ARBA00012552"/>
    </source>
</evidence>
<organism evidence="6 7">
    <name type="scientific">Hyaloscypha variabilis (strain UAMH 11265 / GT02V1 / F)</name>
    <name type="common">Meliniomyces variabilis</name>
    <dbReference type="NCBI Taxonomy" id="1149755"/>
    <lineage>
        <taxon>Eukaryota</taxon>
        <taxon>Fungi</taxon>
        <taxon>Dikarya</taxon>
        <taxon>Ascomycota</taxon>
        <taxon>Pezizomycotina</taxon>
        <taxon>Leotiomycetes</taxon>
        <taxon>Helotiales</taxon>
        <taxon>Hyaloscyphaceae</taxon>
        <taxon>Hyaloscypha</taxon>
        <taxon>Hyaloscypha variabilis</taxon>
    </lineage>
</organism>
<gene>
    <name evidence="6" type="ORF">L207DRAFT_272890</name>
</gene>
<proteinExistence type="predicted"/>
<dbReference type="Proteomes" id="UP000235786">
    <property type="component" value="Unassembled WGS sequence"/>
</dbReference>
<dbReference type="PROSITE" id="PS51192">
    <property type="entry name" value="HELICASE_ATP_BIND_1"/>
    <property type="match status" value="1"/>
</dbReference>
<dbReference type="GO" id="GO:0003724">
    <property type="term" value="F:RNA helicase activity"/>
    <property type="evidence" value="ECO:0007669"/>
    <property type="project" value="UniProtKB-EC"/>
</dbReference>
<sequence>MAGGKKKKKPASNPARAVATTSIASKQKLELPETVDEPAALNETKDTSEARDTEQPATPTSSLVPKEKALTAEEFEKQLEESELQVLVEKHAQKSKRDAARQKSRLETERRLLRSQAESLNTRKWLPPELMEEILDLIKAEGRFTGHTNEANSKPASEEELTIRLWTLQQALLGSGFVEEKVGLALRQVLDISDKIGAGNKDTIWGLEEALDWLARNCSREELPDYDNWQRRTGGIPRSQSETPIHSPLPSGTTTPRLESDTRHIALATSSSSVQLNIARSSPKKATPAEYDSDIDPDDLLPVYLECKTKLFHLQESQSRKNVLRATSRMNSPKSKPPSDPEAAKILRKIKKIEDDVLFDQYVANQQWETKRIQLEREAAAHRNTAEAIQDSSDSQSQESLTLVDSEDEVSKEAAKIGAAMLEENDSDDESALADLFASLPVNEIDPVTGKTSTVVNGGNGVKVTIRDFGKWTGVNPTRVLEEACRARDTSVKFHFNLISDSTFSNRHSLRILWSKSQDFPALDPPPEIDFISSPKSQVFTMVSVSSPDSKQSEAFIATTALFLLFSSSLKEDKVFLRLPATWRDLWTELADKKKEKSDGVDRSAIRTFRDMVREKRDQELEDGVLIRGAFRNRIPARVADNSDESGPDKSVKSSLTPEAYQKIWADKCNTPNYQMMLQSRMQLPMWGFKNEVLSAIDREQVVIICGETGCGKSTQVPSFILEDQLSRGKPCKIYCTEPRRISAISLARRVSEELGERKNDLGTFRSLVGYAIRLESNTAKETRLVYATTGIVMRMLEGSNDLKDVTHIVLDEVHERTIDSDFLLIVLKKLMARRRDLKVVLMSATVDAERFSRYLDGAPVLTVPGRTYPVQVKYLEDAVELTGFSLDNGYAEKFTDLDDDIDAETVSNDLAKADNTKTLRGYSAKTRNTVSQIDEYRIEFDLVTQLLAKIATDDRLEMFSKAILVFLPGIGEIRQLNDLLVGHPVFSSNW</sequence>
<dbReference type="FunFam" id="3.40.50.300:FF:000500">
    <property type="entry name" value="ATP-dependent RNA helicase DHX29"/>
    <property type="match status" value="1"/>
</dbReference>
<dbReference type="CDD" id="cd17917">
    <property type="entry name" value="DEXHc_RHA-like"/>
    <property type="match status" value="1"/>
</dbReference>
<feature type="compositionally biased region" description="Basic residues" evidence="4">
    <location>
        <begin position="1"/>
        <end position="10"/>
    </location>
</feature>